<sequence length="278" mass="31482">MNLNNIRAIFNFPFQLSKRKLSRTLTQKRILSKNEIQIIKMKLSKLNKTIGSIVSDRYRPYENVHKPLSQKHLTLSLLLSSQAHMGHSTSLWNVATQPYIYGVRQGIHIINLDITIACLRRACTIVSNIIEKKGIILFVGTRKGQKNCIIQAAKRVNGFYVFDRWIPGTITNGSEVLKYGKIKRSTIINEKKVSQNNNKIYPFSILPDLVICLNPIENKILLRECAKIHIPTIGIIDTDADPTCVTYPIPCNDDSLRSVEIIIGILSCATENTKIQEI</sequence>
<reference evidence="1 2" key="1">
    <citation type="journal article" date="2021" name="Commun. Biol.">
        <title>Genomic insights into the host specific adaptation of the Pneumocystis genus.</title>
        <authorList>
            <person name="Cisse O.H."/>
            <person name="Ma L."/>
            <person name="Dekker J.P."/>
            <person name="Khil P.P."/>
            <person name="Youn J.-H."/>
            <person name="Brenchley J.M."/>
            <person name="Blair R."/>
            <person name="Pahar B."/>
            <person name="Chabe M."/>
            <person name="Van Rompay K.K.A."/>
            <person name="Keesler R."/>
            <person name="Sukura A."/>
            <person name="Hirsch V."/>
            <person name="Kutty G."/>
            <person name="Liu Y."/>
            <person name="Peng L."/>
            <person name="Chen J."/>
            <person name="Song J."/>
            <person name="Weissenbacher-Lang C."/>
            <person name="Xu J."/>
            <person name="Upham N.S."/>
            <person name="Stajich J.E."/>
            <person name="Cuomo C.A."/>
            <person name="Cushion M.T."/>
            <person name="Kovacs J.A."/>
        </authorList>
    </citation>
    <scope>NUCLEOTIDE SEQUENCE [LARGE SCALE GENOMIC DNA]</scope>
    <source>
        <strain evidence="1 2">RABM</strain>
    </source>
</reference>
<dbReference type="EMBL" id="JABTEG010000002">
    <property type="protein sequence ID" value="KAG4305800.1"/>
    <property type="molecule type" value="Genomic_DNA"/>
</dbReference>
<evidence type="ECO:0000313" key="2">
    <source>
        <dbReference type="Proteomes" id="UP000768646"/>
    </source>
</evidence>
<comment type="caution">
    <text evidence="1">The sequence shown here is derived from an EMBL/GenBank/DDBJ whole genome shotgun (WGS) entry which is preliminary data.</text>
</comment>
<keyword evidence="2" id="KW-1185">Reference proteome</keyword>
<proteinExistence type="predicted"/>
<name>A0ACB7CFG2_9ASCO</name>
<evidence type="ECO:0000313" key="1">
    <source>
        <dbReference type="EMBL" id="KAG4305800.1"/>
    </source>
</evidence>
<gene>
    <name evidence="1" type="ORF">PORY_000710</name>
</gene>
<dbReference type="Proteomes" id="UP000768646">
    <property type="component" value="Unassembled WGS sequence"/>
</dbReference>
<organism evidence="1 2">
    <name type="scientific">Pneumocystis oryctolagi</name>
    <dbReference type="NCBI Taxonomy" id="42067"/>
    <lineage>
        <taxon>Eukaryota</taxon>
        <taxon>Fungi</taxon>
        <taxon>Dikarya</taxon>
        <taxon>Ascomycota</taxon>
        <taxon>Taphrinomycotina</taxon>
        <taxon>Pneumocystomycetes</taxon>
        <taxon>Pneumocystaceae</taxon>
        <taxon>Pneumocystis</taxon>
    </lineage>
</organism>
<accession>A0ACB7CFG2</accession>
<protein>
    <submittedName>
        <fullName evidence="1">Uncharacterized protein</fullName>
    </submittedName>
</protein>